<dbReference type="AlphaFoldDB" id="A0A151NI10"/>
<evidence type="ECO:0000313" key="2">
    <source>
        <dbReference type="EMBL" id="KYO36135.1"/>
    </source>
</evidence>
<evidence type="ECO:0000313" key="3">
    <source>
        <dbReference type="Proteomes" id="UP000050525"/>
    </source>
</evidence>
<reference evidence="2 3" key="1">
    <citation type="journal article" date="2012" name="Genome Biol.">
        <title>Sequencing three crocodilian genomes to illuminate the evolution of archosaurs and amniotes.</title>
        <authorList>
            <person name="St John J.A."/>
            <person name="Braun E.L."/>
            <person name="Isberg S.R."/>
            <person name="Miles L.G."/>
            <person name="Chong A.Y."/>
            <person name="Gongora J."/>
            <person name="Dalzell P."/>
            <person name="Moran C."/>
            <person name="Bed'hom B."/>
            <person name="Abzhanov A."/>
            <person name="Burgess S.C."/>
            <person name="Cooksey A.M."/>
            <person name="Castoe T.A."/>
            <person name="Crawford N.G."/>
            <person name="Densmore L.D."/>
            <person name="Drew J.C."/>
            <person name="Edwards S.V."/>
            <person name="Faircloth B.C."/>
            <person name="Fujita M.K."/>
            <person name="Greenwold M.J."/>
            <person name="Hoffmann F.G."/>
            <person name="Howard J.M."/>
            <person name="Iguchi T."/>
            <person name="Janes D.E."/>
            <person name="Khan S.Y."/>
            <person name="Kohno S."/>
            <person name="de Koning A.J."/>
            <person name="Lance S.L."/>
            <person name="McCarthy F.M."/>
            <person name="McCormack J.E."/>
            <person name="Merchant M.E."/>
            <person name="Peterson D.G."/>
            <person name="Pollock D.D."/>
            <person name="Pourmand N."/>
            <person name="Raney B.J."/>
            <person name="Roessler K.A."/>
            <person name="Sanford J.R."/>
            <person name="Sawyer R.H."/>
            <person name="Schmidt C.J."/>
            <person name="Triplett E.W."/>
            <person name="Tuberville T.D."/>
            <person name="Venegas-Anaya M."/>
            <person name="Howard J.T."/>
            <person name="Jarvis E.D."/>
            <person name="Guillette L.J.Jr."/>
            <person name="Glenn T.C."/>
            <person name="Green R.E."/>
            <person name="Ray D.A."/>
        </authorList>
    </citation>
    <scope>NUCLEOTIDE SEQUENCE [LARGE SCALE GENOMIC DNA]</scope>
    <source>
        <strain evidence="2">KSC_2009_1</strain>
    </source>
</reference>
<name>A0A151NI10_ALLMI</name>
<proteinExistence type="predicted"/>
<comment type="caution">
    <text evidence="2">The sequence shown here is derived from an EMBL/GenBank/DDBJ whole genome shotgun (WGS) entry which is preliminary data.</text>
</comment>
<gene>
    <name evidence="2" type="ORF">Y1Q_0020633</name>
</gene>
<keyword evidence="3" id="KW-1185">Reference proteome</keyword>
<dbReference type="Proteomes" id="UP000050525">
    <property type="component" value="Unassembled WGS sequence"/>
</dbReference>
<accession>A0A151NI10</accession>
<organism evidence="2 3">
    <name type="scientific">Alligator mississippiensis</name>
    <name type="common">American alligator</name>
    <dbReference type="NCBI Taxonomy" id="8496"/>
    <lineage>
        <taxon>Eukaryota</taxon>
        <taxon>Metazoa</taxon>
        <taxon>Chordata</taxon>
        <taxon>Craniata</taxon>
        <taxon>Vertebrata</taxon>
        <taxon>Euteleostomi</taxon>
        <taxon>Archelosauria</taxon>
        <taxon>Archosauria</taxon>
        <taxon>Crocodylia</taxon>
        <taxon>Alligatoridae</taxon>
        <taxon>Alligatorinae</taxon>
        <taxon>Alligator</taxon>
    </lineage>
</organism>
<sequence length="114" mass="12955">MKWKKVRNKGEGRYLQQGKDTSNHIASSNNNLSKVYIRVHKPFPPQLTLDISLQVLAQIVLSGHKILGETDFFLIPDRKATSTRVSSLQPADQIWPLKRLNSACELIHVLLKLL</sequence>
<evidence type="ECO:0000256" key="1">
    <source>
        <dbReference type="SAM" id="MobiDB-lite"/>
    </source>
</evidence>
<feature type="region of interest" description="Disordered" evidence="1">
    <location>
        <begin position="1"/>
        <end position="25"/>
    </location>
</feature>
<dbReference type="EMBL" id="AKHW03003015">
    <property type="protein sequence ID" value="KYO36135.1"/>
    <property type="molecule type" value="Genomic_DNA"/>
</dbReference>
<protein>
    <submittedName>
        <fullName evidence="2">Uncharacterized protein</fullName>
    </submittedName>
</protein>